<accession>A0ABS2DV83</accession>
<dbReference type="Proteomes" id="UP000715095">
    <property type="component" value="Unassembled WGS sequence"/>
</dbReference>
<dbReference type="HAMAP" id="MF_00902">
    <property type="entry name" value="TatC"/>
    <property type="match status" value="1"/>
</dbReference>
<evidence type="ECO:0000313" key="6">
    <source>
        <dbReference type="EMBL" id="MBM6704618.1"/>
    </source>
</evidence>
<dbReference type="Pfam" id="PF00902">
    <property type="entry name" value="TatC"/>
    <property type="match status" value="1"/>
</dbReference>
<evidence type="ECO:0000256" key="3">
    <source>
        <dbReference type="ARBA" id="ARBA00022989"/>
    </source>
</evidence>
<keyword evidence="5" id="KW-0653">Protein transport</keyword>
<organism evidence="6 7">
    <name type="scientific">Sutterella massiliensis</name>
    <dbReference type="NCBI Taxonomy" id="1816689"/>
    <lineage>
        <taxon>Bacteria</taxon>
        <taxon>Pseudomonadati</taxon>
        <taxon>Pseudomonadota</taxon>
        <taxon>Betaproteobacteria</taxon>
        <taxon>Burkholderiales</taxon>
        <taxon>Sutterellaceae</taxon>
        <taxon>Sutterella</taxon>
    </lineage>
</organism>
<evidence type="ECO:0000256" key="1">
    <source>
        <dbReference type="ARBA" id="ARBA00004141"/>
    </source>
</evidence>
<dbReference type="PANTHER" id="PTHR30371:SF0">
    <property type="entry name" value="SEC-INDEPENDENT PROTEIN TRANSLOCASE PROTEIN TATC, CHLOROPLASTIC-RELATED"/>
    <property type="match status" value="1"/>
</dbReference>
<keyword evidence="5" id="KW-0813">Transport</keyword>
<comment type="subunit">
    <text evidence="5">The Tat system comprises two distinct complexes: a TatABC complex, containing multiple copies of TatA, TatB and TatC subunits, and a separate TatA complex, containing only TatA subunits. Substrates initially bind to the TatABC complex, which probably triggers association of the separate TatA complex to form the active translocon.</text>
</comment>
<evidence type="ECO:0000256" key="2">
    <source>
        <dbReference type="ARBA" id="ARBA00022692"/>
    </source>
</evidence>
<keyword evidence="4 5" id="KW-0472">Membrane</keyword>
<keyword evidence="5" id="KW-0811">Translocation</keyword>
<dbReference type="PRINTS" id="PR01840">
    <property type="entry name" value="TATCFAMILY"/>
</dbReference>
<gene>
    <name evidence="5 6" type="primary">tatC</name>
    <name evidence="6" type="ORF">H6A60_08995</name>
</gene>
<dbReference type="PANTHER" id="PTHR30371">
    <property type="entry name" value="SEC-INDEPENDENT PROTEIN TRANSLOCASE PROTEIN TATC"/>
    <property type="match status" value="1"/>
</dbReference>
<comment type="subcellular location">
    <subcellularLocation>
        <location evidence="5">Cell membrane</location>
        <topology evidence="5">Multi-pass membrane protein</topology>
    </subcellularLocation>
    <subcellularLocation>
        <location evidence="1">Membrane</location>
        <topology evidence="1">Multi-pass membrane protein</topology>
    </subcellularLocation>
</comment>
<feature type="transmembrane region" description="Helical" evidence="5">
    <location>
        <begin position="165"/>
        <end position="189"/>
    </location>
</feature>
<sequence>MSDEQKLLEAPDDPANEQPLMSHLVELRNRMVKAALAVIVVFVALSPFMKEIFDFLSEPLMVALPQGVKLLATGVVAPFFVPLKVTLFVAFLIALPVVLYQCWAYIAPALYRREKRLALPIIVSSILMFALGMTYCYFIVFRVVFQFIAGFSPESVNFAPDIDAYFSFVLTMFLAFGVTFEVPIIVVVLNRVGFASHEKLVKARPYVIVGAFVLAAIFTPPDALSQILLAVPLVLLFQLGIVLVKYFGRSSEEIEEAKAKQADEEEA</sequence>
<keyword evidence="5" id="KW-1003">Cell membrane</keyword>
<name>A0ABS2DV83_9BURK</name>
<comment type="function">
    <text evidence="5">Part of the twin-arginine translocation (Tat) system that transports large folded proteins containing a characteristic twin-arginine motif in their signal peptide across membranes. Together with TatB, TatC is part of a receptor directly interacting with Tat signal peptides.</text>
</comment>
<keyword evidence="2 5" id="KW-0812">Transmembrane</keyword>
<feature type="transmembrane region" description="Helical" evidence="5">
    <location>
        <begin position="87"/>
        <end position="106"/>
    </location>
</feature>
<feature type="transmembrane region" description="Helical" evidence="5">
    <location>
        <begin position="224"/>
        <end position="244"/>
    </location>
</feature>
<proteinExistence type="inferred from homology"/>
<feature type="transmembrane region" description="Helical" evidence="5">
    <location>
        <begin position="118"/>
        <end position="145"/>
    </location>
</feature>
<dbReference type="InterPro" id="IPR002033">
    <property type="entry name" value="TatC"/>
</dbReference>
<reference evidence="6 7" key="1">
    <citation type="journal article" date="2021" name="Sci. Rep.">
        <title>The distribution of antibiotic resistance genes in chicken gut microbiota commensals.</title>
        <authorList>
            <person name="Juricova H."/>
            <person name="Matiasovicova J."/>
            <person name="Kubasova T."/>
            <person name="Cejkova D."/>
            <person name="Rychlik I."/>
        </authorList>
    </citation>
    <scope>NUCLEOTIDE SEQUENCE [LARGE SCALE GENOMIC DNA]</scope>
    <source>
        <strain evidence="6 7">An829</strain>
    </source>
</reference>
<keyword evidence="7" id="KW-1185">Reference proteome</keyword>
<keyword evidence="3 5" id="KW-1133">Transmembrane helix</keyword>
<evidence type="ECO:0000256" key="5">
    <source>
        <dbReference type="HAMAP-Rule" id="MF_00902"/>
    </source>
</evidence>
<dbReference type="EMBL" id="JACJJC010000014">
    <property type="protein sequence ID" value="MBM6704618.1"/>
    <property type="molecule type" value="Genomic_DNA"/>
</dbReference>
<dbReference type="RefSeq" id="WP_205103698.1">
    <property type="nucleotide sequence ID" value="NZ_JACJJC010000014.1"/>
</dbReference>
<comment type="similarity">
    <text evidence="5">Belongs to the TatC family.</text>
</comment>
<evidence type="ECO:0000256" key="4">
    <source>
        <dbReference type="ARBA" id="ARBA00023136"/>
    </source>
</evidence>
<evidence type="ECO:0000313" key="7">
    <source>
        <dbReference type="Proteomes" id="UP000715095"/>
    </source>
</evidence>
<protein>
    <recommendedName>
        <fullName evidence="5">Sec-independent protein translocase protein TatC</fullName>
    </recommendedName>
</protein>
<comment type="caution">
    <text evidence="6">The sequence shown here is derived from an EMBL/GenBank/DDBJ whole genome shotgun (WGS) entry which is preliminary data.</text>
</comment>
<feature type="transmembrane region" description="Helical" evidence="5">
    <location>
        <begin position="201"/>
        <end position="218"/>
    </location>
</feature>
<dbReference type="NCBIfam" id="TIGR00945">
    <property type="entry name" value="tatC"/>
    <property type="match status" value="1"/>
</dbReference>
<feature type="transmembrane region" description="Helical" evidence="5">
    <location>
        <begin position="31"/>
        <end position="48"/>
    </location>
</feature>